<proteinExistence type="predicted"/>
<dbReference type="Proteomes" id="UP001437256">
    <property type="component" value="Unassembled WGS sequence"/>
</dbReference>
<evidence type="ECO:0000256" key="1">
    <source>
        <dbReference type="SAM" id="MobiDB-lite"/>
    </source>
</evidence>
<feature type="region of interest" description="Disordered" evidence="1">
    <location>
        <begin position="36"/>
        <end position="70"/>
    </location>
</feature>
<organism evidence="2 3">
    <name type="scientific">Marasmius tenuissimus</name>
    <dbReference type="NCBI Taxonomy" id="585030"/>
    <lineage>
        <taxon>Eukaryota</taxon>
        <taxon>Fungi</taxon>
        <taxon>Dikarya</taxon>
        <taxon>Basidiomycota</taxon>
        <taxon>Agaricomycotina</taxon>
        <taxon>Agaricomycetes</taxon>
        <taxon>Agaricomycetidae</taxon>
        <taxon>Agaricales</taxon>
        <taxon>Marasmiineae</taxon>
        <taxon>Marasmiaceae</taxon>
        <taxon>Marasmius</taxon>
    </lineage>
</organism>
<name>A0ABR3AHJ7_9AGAR</name>
<dbReference type="EMBL" id="JBBXMP010000001">
    <property type="protein sequence ID" value="KAL0072414.1"/>
    <property type="molecule type" value="Genomic_DNA"/>
</dbReference>
<reference evidence="2 3" key="1">
    <citation type="submission" date="2024-05" db="EMBL/GenBank/DDBJ databases">
        <title>A draft genome resource for the thread blight pathogen Marasmius tenuissimus strain MS-2.</title>
        <authorList>
            <person name="Yulfo-Soto G.E."/>
            <person name="Baruah I.K."/>
            <person name="Amoako-Attah I."/>
            <person name="Bukari Y."/>
            <person name="Meinhardt L.W."/>
            <person name="Bailey B.A."/>
            <person name="Cohen S.P."/>
        </authorList>
    </citation>
    <scope>NUCLEOTIDE SEQUENCE [LARGE SCALE GENOMIC DNA]</scope>
    <source>
        <strain evidence="2 3">MS-2</strain>
    </source>
</reference>
<feature type="compositionally biased region" description="Polar residues" evidence="1">
    <location>
        <begin position="53"/>
        <end position="70"/>
    </location>
</feature>
<comment type="caution">
    <text evidence="2">The sequence shown here is derived from an EMBL/GenBank/DDBJ whole genome shotgun (WGS) entry which is preliminary data.</text>
</comment>
<gene>
    <name evidence="2" type="ORF">AAF712_000177</name>
</gene>
<evidence type="ECO:0000313" key="2">
    <source>
        <dbReference type="EMBL" id="KAL0072414.1"/>
    </source>
</evidence>
<keyword evidence="3" id="KW-1185">Reference proteome</keyword>
<feature type="region of interest" description="Disordered" evidence="1">
    <location>
        <begin position="89"/>
        <end position="112"/>
    </location>
</feature>
<evidence type="ECO:0000313" key="3">
    <source>
        <dbReference type="Proteomes" id="UP001437256"/>
    </source>
</evidence>
<sequence length="245" mass="26586">MAKAKLREALPGPDDEASAMEIPIYSFNDVVEASADLSATEEHPTSPMLAQAPATSSAMWPSPETDSSGTSAMSLYPTTYLPLSTPPVNSYTSNPPASTYQHAQSHTGGALNGAQSFNVRAQRPLQAEAYWQSSIPSEIGEPSTRDRVGLSNLPSSGRQDFGLGSLEPNSSARYNGGFEGYHHQHDLALRNGNLDPLHPQGVYHEVSDARSIPIAYHHPFAIKDPEYRFVESFQESIITQSHQSF</sequence>
<accession>A0ABR3AHJ7</accession>
<protein>
    <submittedName>
        <fullName evidence="2">Uncharacterized protein</fullName>
    </submittedName>
</protein>